<accession>A0A382E4K3</accession>
<feature type="transmembrane region" description="Helical" evidence="1">
    <location>
        <begin position="15"/>
        <end position="39"/>
    </location>
</feature>
<keyword evidence="1" id="KW-1133">Transmembrane helix</keyword>
<feature type="transmembrane region" description="Helical" evidence="1">
    <location>
        <begin position="59"/>
        <end position="81"/>
    </location>
</feature>
<reference evidence="2" key="1">
    <citation type="submission" date="2018-05" db="EMBL/GenBank/DDBJ databases">
        <authorList>
            <person name="Lanie J.A."/>
            <person name="Ng W.-L."/>
            <person name="Kazmierczak K.M."/>
            <person name="Andrzejewski T.M."/>
            <person name="Davidsen T.M."/>
            <person name="Wayne K.J."/>
            <person name="Tettelin H."/>
            <person name="Glass J.I."/>
            <person name="Rusch D."/>
            <person name="Podicherti R."/>
            <person name="Tsui H.-C.T."/>
            <person name="Winkler M.E."/>
        </authorList>
    </citation>
    <scope>NUCLEOTIDE SEQUENCE</scope>
</reference>
<organism evidence="2">
    <name type="scientific">marine metagenome</name>
    <dbReference type="NCBI Taxonomy" id="408172"/>
    <lineage>
        <taxon>unclassified sequences</taxon>
        <taxon>metagenomes</taxon>
        <taxon>ecological metagenomes</taxon>
    </lineage>
</organism>
<dbReference type="EMBL" id="UINC01042324">
    <property type="protein sequence ID" value="SVB44797.1"/>
    <property type="molecule type" value="Genomic_DNA"/>
</dbReference>
<keyword evidence="1" id="KW-0472">Membrane</keyword>
<evidence type="ECO:0000256" key="1">
    <source>
        <dbReference type="SAM" id="Phobius"/>
    </source>
</evidence>
<name>A0A382E4K3_9ZZZZ</name>
<feature type="transmembrane region" description="Helical" evidence="1">
    <location>
        <begin position="87"/>
        <end position="109"/>
    </location>
</feature>
<gene>
    <name evidence="2" type="ORF">METZ01_LOCUS197651</name>
</gene>
<sequence length="118" mass="13010">MWIAVSVSMVSSAFIATYVMPAVATEVLVGMAGPVVVAVGSIMMMDRVSQRTPEGLTRLLIRAFVSKMVVFGLYVVLATVLMSLDVVVFIVSFTMYFVLLYLVETFYVYQLCVSNRTS</sequence>
<protein>
    <submittedName>
        <fullName evidence="2">Uncharacterized protein</fullName>
    </submittedName>
</protein>
<proteinExistence type="predicted"/>
<keyword evidence="1" id="KW-0812">Transmembrane</keyword>
<evidence type="ECO:0000313" key="2">
    <source>
        <dbReference type="EMBL" id="SVB44797.1"/>
    </source>
</evidence>
<dbReference type="AlphaFoldDB" id="A0A382E4K3"/>